<evidence type="ECO:0000256" key="1">
    <source>
        <dbReference type="SAM" id="Phobius"/>
    </source>
</evidence>
<name>A0AAW2YH37_9EUKA</name>
<evidence type="ECO:0000313" key="4">
    <source>
        <dbReference type="Proteomes" id="UP001431209"/>
    </source>
</evidence>
<feature type="transmembrane region" description="Helical" evidence="1">
    <location>
        <begin position="154"/>
        <end position="171"/>
    </location>
</feature>
<feature type="chain" id="PRO_5043610119" evidence="2">
    <location>
        <begin position="25"/>
        <end position="388"/>
    </location>
</feature>
<keyword evidence="1" id="KW-0472">Membrane</keyword>
<feature type="transmembrane region" description="Helical" evidence="1">
    <location>
        <begin position="178"/>
        <end position="197"/>
    </location>
</feature>
<keyword evidence="1" id="KW-1133">Transmembrane helix</keyword>
<feature type="transmembrane region" description="Helical" evidence="1">
    <location>
        <begin position="203"/>
        <end position="228"/>
    </location>
</feature>
<feature type="transmembrane region" description="Helical" evidence="1">
    <location>
        <begin position="276"/>
        <end position="300"/>
    </location>
</feature>
<keyword evidence="2" id="KW-0732">Signal</keyword>
<keyword evidence="4" id="KW-1185">Reference proteome</keyword>
<comment type="caution">
    <text evidence="3">The sequence shown here is derived from an EMBL/GenBank/DDBJ whole genome shotgun (WGS) entry which is preliminary data.</text>
</comment>
<accession>A0AAW2YH37</accession>
<dbReference type="Proteomes" id="UP001431209">
    <property type="component" value="Unassembled WGS sequence"/>
</dbReference>
<gene>
    <name evidence="3" type="ORF">AKO1_006045</name>
</gene>
<protein>
    <submittedName>
        <fullName evidence="3">Exoc6</fullName>
    </submittedName>
</protein>
<evidence type="ECO:0000313" key="3">
    <source>
        <dbReference type="EMBL" id="KAL0476568.1"/>
    </source>
</evidence>
<dbReference type="AlphaFoldDB" id="A0AAW2YH37"/>
<dbReference type="EMBL" id="JAOPGA020000059">
    <property type="protein sequence ID" value="KAL0476568.1"/>
    <property type="molecule type" value="Genomic_DNA"/>
</dbReference>
<feature type="signal peptide" evidence="2">
    <location>
        <begin position="1"/>
        <end position="24"/>
    </location>
</feature>
<proteinExistence type="predicted"/>
<keyword evidence="1" id="KW-0812">Transmembrane</keyword>
<evidence type="ECO:0000256" key="2">
    <source>
        <dbReference type="SAM" id="SignalP"/>
    </source>
</evidence>
<reference evidence="3 4" key="1">
    <citation type="submission" date="2024-03" db="EMBL/GenBank/DDBJ databases">
        <title>The Acrasis kona genome and developmental transcriptomes reveal deep origins of eukaryotic multicellular pathways.</title>
        <authorList>
            <person name="Sheikh S."/>
            <person name="Fu C.-J."/>
            <person name="Brown M.W."/>
            <person name="Baldauf S.L."/>
        </authorList>
    </citation>
    <scope>NUCLEOTIDE SEQUENCE [LARGE SCALE GENOMIC DNA]</scope>
    <source>
        <strain evidence="3 4">ATCC MYA-3509</strain>
    </source>
</reference>
<sequence length="388" mass="44764">MKCCTSILLVFLLSLLLIATTCSAKVTTKPPTPTGKYGITLPTRRGLLELTFTSTIIWISIFFFFVWILVQAFQYILYRGYHSKSEIPIVKLRWFPLFKLTYNSQSDDLRRKINAYWIKGIVYPAGLACAAWSLSVLYSGDNSLTAEKIPHIEVLRAMTVFLIGMMIFEILYRTHSSLSMIIHHWAAVLDCILVLYWDYENLAFLKIAAIFAIFVALEGAECFVMMFYRAFGDTKALMREEVKSQISKVLQVSQSGFDIDAVYDQFDAYRRAITPWMLFVAISDLLLKFVQHIIVLVLYITHWNDLSLELRIVFGITFLIFVIVQLYSPYIYTMIWMKLRRENETTIPRISDDLEMTRAPNSTGYDYQRITGEDIEDTSSNSINSPVV</sequence>
<feature type="transmembrane region" description="Helical" evidence="1">
    <location>
        <begin position="312"/>
        <end position="332"/>
    </location>
</feature>
<feature type="transmembrane region" description="Helical" evidence="1">
    <location>
        <begin position="56"/>
        <end position="78"/>
    </location>
</feature>
<organism evidence="3 4">
    <name type="scientific">Acrasis kona</name>
    <dbReference type="NCBI Taxonomy" id="1008807"/>
    <lineage>
        <taxon>Eukaryota</taxon>
        <taxon>Discoba</taxon>
        <taxon>Heterolobosea</taxon>
        <taxon>Tetramitia</taxon>
        <taxon>Eutetramitia</taxon>
        <taxon>Acrasidae</taxon>
        <taxon>Acrasis</taxon>
    </lineage>
</organism>
<feature type="transmembrane region" description="Helical" evidence="1">
    <location>
        <begin position="116"/>
        <end position="134"/>
    </location>
</feature>